<dbReference type="Pfam" id="PF12872">
    <property type="entry name" value="OST-HTH"/>
    <property type="match status" value="2"/>
</dbReference>
<feature type="region of interest" description="Disordered" evidence="1">
    <location>
        <begin position="483"/>
        <end position="511"/>
    </location>
</feature>
<dbReference type="InterPro" id="IPR024768">
    <property type="entry name" value="Marf1"/>
</dbReference>
<dbReference type="Gene3D" id="3.40.50.1010">
    <property type="entry name" value="5'-nuclease"/>
    <property type="match status" value="1"/>
</dbReference>
<name>D8S9E7_SELML</name>
<dbReference type="STRING" id="88036.D8S9E7"/>
<dbReference type="PANTHER" id="PTHR14379">
    <property type="entry name" value="LIMKAIN B LKAP"/>
    <property type="match status" value="1"/>
</dbReference>
<protein>
    <recommendedName>
        <fullName evidence="2">HTH OST-type domain-containing protein</fullName>
    </recommendedName>
</protein>
<dbReference type="Gramene" id="EFJ18951">
    <property type="protein sequence ID" value="EFJ18951"/>
    <property type="gene ID" value="SELMODRAFT_419584"/>
</dbReference>
<feature type="compositionally biased region" description="Acidic residues" evidence="1">
    <location>
        <begin position="688"/>
        <end position="702"/>
    </location>
</feature>
<reference evidence="3 4" key="1">
    <citation type="journal article" date="2011" name="Science">
        <title>The Selaginella genome identifies genetic changes associated with the evolution of vascular plants.</title>
        <authorList>
            <person name="Banks J.A."/>
            <person name="Nishiyama T."/>
            <person name="Hasebe M."/>
            <person name="Bowman J.L."/>
            <person name="Gribskov M."/>
            <person name="dePamphilis C."/>
            <person name="Albert V.A."/>
            <person name="Aono N."/>
            <person name="Aoyama T."/>
            <person name="Ambrose B.A."/>
            <person name="Ashton N.W."/>
            <person name="Axtell M.J."/>
            <person name="Barker E."/>
            <person name="Barker M.S."/>
            <person name="Bennetzen J.L."/>
            <person name="Bonawitz N.D."/>
            <person name="Chapple C."/>
            <person name="Cheng C."/>
            <person name="Correa L.G."/>
            <person name="Dacre M."/>
            <person name="DeBarry J."/>
            <person name="Dreyer I."/>
            <person name="Elias M."/>
            <person name="Engstrom E.M."/>
            <person name="Estelle M."/>
            <person name="Feng L."/>
            <person name="Finet C."/>
            <person name="Floyd S.K."/>
            <person name="Frommer W.B."/>
            <person name="Fujita T."/>
            <person name="Gramzow L."/>
            <person name="Gutensohn M."/>
            <person name="Harholt J."/>
            <person name="Hattori M."/>
            <person name="Heyl A."/>
            <person name="Hirai T."/>
            <person name="Hiwatashi Y."/>
            <person name="Ishikawa M."/>
            <person name="Iwata M."/>
            <person name="Karol K.G."/>
            <person name="Koehler B."/>
            <person name="Kolukisaoglu U."/>
            <person name="Kubo M."/>
            <person name="Kurata T."/>
            <person name="Lalonde S."/>
            <person name="Li K."/>
            <person name="Li Y."/>
            <person name="Litt A."/>
            <person name="Lyons E."/>
            <person name="Manning G."/>
            <person name="Maruyama T."/>
            <person name="Michael T.P."/>
            <person name="Mikami K."/>
            <person name="Miyazaki S."/>
            <person name="Morinaga S."/>
            <person name="Murata T."/>
            <person name="Mueller-Roeber B."/>
            <person name="Nelson D.R."/>
            <person name="Obara M."/>
            <person name="Oguri Y."/>
            <person name="Olmstead R.G."/>
            <person name="Onodera N."/>
            <person name="Petersen B.L."/>
            <person name="Pils B."/>
            <person name="Prigge M."/>
            <person name="Rensing S.A."/>
            <person name="Riano-Pachon D.M."/>
            <person name="Roberts A.W."/>
            <person name="Sato Y."/>
            <person name="Scheller H.V."/>
            <person name="Schulz B."/>
            <person name="Schulz C."/>
            <person name="Shakirov E.V."/>
            <person name="Shibagaki N."/>
            <person name="Shinohara N."/>
            <person name="Shippen D.E."/>
            <person name="Soerensen I."/>
            <person name="Sotooka R."/>
            <person name="Sugimoto N."/>
            <person name="Sugita M."/>
            <person name="Sumikawa N."/>
            <person name="Tanurdzic M."/>
            <person name="Theissen G."/>
            <person name="Ulvskov P."/>
            <person name="Wakazuki S."/>
            <person name="Weng J.K."/>
            <person name="Willats W.W."/>
            <person name="Wipf D."/>
            <person name="Wolf P.G."/>
            <person name="Yang L."/>
            <person name="Zimmer A.D."/>
            <person name="Zhu Q."/>
            <person name="Mitros T."/>
            <person name="Hellsten U."/>
            <person name="Loque D."/>
            <person name="Otillar R."/>
            <person name="Salamov A."/>
            <person name="Schmutz J."/>
            <person name="Shapiro H."/>
            <person name="Lindquist E."/>
            <person name="Lucas S."/>
            <person name="Rokhsar D."/>
            <person name="Grigoriev I.V."/>
        </authorList>
    </citation>
    <scope>NUCLEOTIDE SEQUENCE [LARGE SCALE GENOMIC DNA]</scope>
</reference>
<dbReference type="CDD" id="cd10910">
    <property type="entry name" value="PIN_limkain_b1_N_like"/>
    <property type="match status" value="1"/>
</dbReference>
<dbReference type="GO" id="GO:0005777">
    <property type="term" value="C:peroxisome"/>
    <property type="evidence" value="ECO:0007669"/>
    <property type="project" value="InterPro"/>
</dbReference>
<evidence type="ECO:0000256" key="1">
    <source>
        <dbReference type="SAM" id="MobiDB-lite"/>
    </source>
</evidence>
<dbReference type="PROSITE" id="PS51644">
    <property type="entry name" value="HTH_OST"/>
    <property type="match status" value="2"/>
</dbReference>
<dbReference type="FunCoup" id="D8S9E7">
    <property type="interactions" value="927"/>
</dbReference>
<dbReference type="HOGENOM" id="CLU_385159_0_0_1"/>
<feature type="region of interest" description="Disordered" evidence="1">
    <location>
        <begin position="365"/>
        <end position="394"/>
    </location>
</feature>
<proteinExistence type="predicted"/>
<feature type="domain" description="HTH OST-type" evidence="2">
    <location>
        <begin position="610"/>
        <end position="684"/>
    </location>
</feature>
<dbReference type="GO" id="GO:0010468">
    <property type="term" value="P:regulation of gene expression"/>
    <property type="evidence" value="ECO:0007669"/>
    <property type="project" value="InterPro"/>
</dbReference>
<feature type="compositionally biased region" description="Basic and acidic residues" evidence="1">
    <location>
        <begin position="365"/>
        <end position="377"/>
    </location>
</feature>
<feature type="compositionally biased region" description="Basic and acidic residues" evidence="1">
    <location>
        <begin position="238"/>
        <end position="257"/>
    </location>
</feature>
<dbReference type="eggNOG" id="ENOG502QT74">
    <property type="taxonomic scope" value="Eukaryota"/>
</dbReference>
<dbReference type="InterPro" id="IPR025605">
    <property type="entry name" value="OST-HTH/LOTUS_dom"/>
</dbReference>
<organism evidence="4">
    <name type="scientific">Selaginella moellendorffii</name>
    <name type="common">Spikemoss</name>
    <dbReference type="NCBI Taxonomy" id="88036"/>
    <lineage>
        <taxon>Eukaryota</taxon>
        <taxon>Viridiplantae</taxon>
        <taxon>Streptophyta</taxon>
        <taxon>Embryophyta</taxon>
        <taxon>Tracheophyta</taxon>
        <taxon>Lycopodiopsida</taxon>
        <taxon>Selaginellales</taxon>
        <taxon>Selaginellaceae</taxon>
        <taxon>Selaginella</taxon>
    </lineage>
</organism>
<feature type="region of interest" description="Disordered" evidence="1">
    <location>
        <begin position="685"/>
        <end position="718"/>
    </location>
</feature>
<dbReference type="InParanoid" id="D8S9E7"/>
<evidence type="ECO:0000313" key="3">
    <source>
        <dbReference type="EMBL" id="EFJ18951.1"/>
    </source>
</evidence>
<dbReference type="InterPro" id="IPR021139">
    <property type="entry name" value="NYN"/>
</dbReference>
<dbReference type="PANTHER" id="PTHR14379:SF6">
    <property type="entry name" value="EMB|CAB71880.1"/>
    <property type="match status" value="1"/>
</dbReference>
<dbReference type="GO" id="GO:0004540">
    <property type="term" value="F:RNA nuclease activity"/>
    <property type="evidence" value="ECO:0007669"/>
    <property type="project" value="InterPro"/>
</dbReference>
<dbReference type="Gene3D" id="3.30.420.610">
    <property type="entry name" value="LOTUS domain-like"/>
    <property type="match status" value="2"/>
</dbReference>
<dbReference type="AlphaFoldDB" id="D8S9E7"/>
<evidence type="ECO:0000259" key="2">
    <source>
        <dbReference type="PROSITE" id="PS51644"/>
    </source>
</evidence>
<dbReference type="EMBL" id="GL377608">
    <property type="protein sequence ID" value="EFJ18951.1"/>
    <property type="molecule type" value="Genomic_DNA"/>
</dbReference>
<feature type="region of interest" description="Disordered" evidence="1">
    <location>
        <begin position="225"/>
        <end position="295"/>
    </location>
</feature>
<feature type="compositionally biased region" description="Polar residues" evidence="1">
    <location>
        <begin position="260"/>
        <end position="285"/>
    </location>
</feature>
<accession>D8S9E7</accession>
<dbReference type="Proteomes" id="UP000001514">
    <property type="component" value="Unassembled WGS sequence"/>
</dbReference>
<sequence>MSRILRGSLRASRIQRRSWSASVAPAPAEDDPRSLYGSGWDAGPRAVRVAVWWDFEDCDIPAGIPATNVSNNIISGLRTRGFKGPVSIDAYGDTWQLSRSTQEALASTGISLHHLPSSRKNLASDRTLMLDLVLWTVDHPPPAHLFVISTDSDLSSALHSLRMKNYNVLLACNSHSASPALLAAASVVWQWGKLARGEGLVAQTIDFHKDICALLQQAASTLSQKPPESMLLSVTKAGRKDERSTATENRSGSKEKALANTENDSGTNQPESIKQSSCEAPSGGSTHDARQSDSKVVVQVAKQVAATTESSTSQCQRQINAVTVKDGNAVSTSQSRSPGAVTSAHEGKWTWRRFLFGSKAASRAKVDGGQEEIKESFPSHSISPPDDEASNQSFPRRSWSHFWRRTTAAKEDKGDNAWDIVKQFSKTEEGAFLLSKSQSQKEFTSLLCESGPPCIRNWEEDRVSEVVSRLVAEKEIDASAWELEKDPSSQLKTEEDDIQNSDDTAPALSDQPCPWETIKGHYPSLEELRIWMVYFLNVEQERRSFDVSHLKAEFKKQFGLSLNLNIFGCVRIKDLLGVMQDIVHVYYPKSTVCMIRTRTFPRMAKVNPRALRDYAPLLEELLLEHPDGIPISMIKARFYSKFSCDIDHRKLGYSRLDMFLRAARSDIYARLDSVEHSVYVFIRRQEEESTGEEEQEEEEEQGNEGRPAKFIVDKEISL</sequence>
<evidence type="ECO:0000313" key="4">
    <source>
        <dbReference type="Proteomes" id="UP000001514"/>
    </source>
</evidence>
<feature type="domain" description="HTH OST-type" evidence="2">
    <location>
        <begin position="524"/>
        <end position="599"/>
    </location>
</feature>
<dbReference type="Pfam" id="PF01936">
    <property type="entry name" value="NYN"/>
    <property type="match status" value="1"/>
</dbReference>
<dbReference type="InterPro" id="IPR041966">
    <property type="entry name" value="LOTUS-like"/>
</dbReference>
<keyword evidence="4" id="KW-1185">Reference proteome</keyword>
<dbReference type="KEGG" id="smo:SELMODRAFT_419584"/>
<gene>
    <name evidence="3" type="ORF">SELMODRAFT_419584</name>
</gene>